<organism evidence="1 2">
    <name type="scientific">Mycolicibacterium hassiacum (strain DSM 44199 / CIP 105218 / JCM 12690 / 3849)</name>
    <name type="common">Mycobacterium hassiacum</name>
    <dbReference type="NCBI Taxonomy" id="1122247"/>
    <lineage>
        <taxon>Bacteria</taxon>
        <taxon>Bacillati</taxon>
        <taxon>Actinomycetota</taxon>
        <taxon>Actinomycetes</taxon>
        <taxon>Mycobacteriales</taxon>
        <taxon>Mycobacteriaceae</taxon>
        <taxon>Mycolicibacterium</taxon>
    </lineage>
</organism>
<reference evidence="1 2" key="1">
    <citation type="journal article" date="2012" name="J. Bacteriol.">
        <title>Genome sequence of Mycobacterium hassiacum DSM 44199, a rare source of heat-stable mycobacterial proteins.</title>
        <authorList>
            <person name="Tiago I."/>
            <person name="Maranha A."/>
            <person name="Mendes V."/>
            <person name="Alarico S."/>
            <person name="Moynihan P.J."/>
            <person name="Clarke A.J."/>
            <person name="Macedo-Ribeiro S."/>
            <person name="Pereira P.J."/>
            <person name="Empadinhas N."/>
        </authorList>
    </citation>
    <scope>NUCLEOTIDE SEQUENCE [LARGE SCALE GENOMIC DNA]</scope>
    <source>
        <strain evidence="2">DSM 44199 / CIP 105218 / JCM 12690 / 3849</strain>
    </source>
</reference>
<sequence length="40" mass="4331">MYPADVVYASSAELIRARADQCRGQRGARAPTHTARKGAQ</sequence>
<dbReference type="EMBL" id="AMRA01000037">
    <property type="protein sequence ID" value="EKF24611.1"/>
    <property type="molecule type" value="Genomic_DNA"/>
</dbReference>
<dbReference type="Proteomes" id="UP000006265">
    <property type="component" value="Unassembled WGS sequence"/>
</dbReference>
<evidence type="ECO:0000313" key="1">
    <source>
        <dbReference type="EMBL" id="EKF24611.1"/>
    </source>
</evidence>
<comment type="caution">
    <text evidence="1">The sequence shown here is derived from an EMBL/GenBank/DDBJ whole genome shotgun (WGS) entry which is preliminary data.</text>
</comment>
<accession>K5BH69</accession>
<name>K5BH69_MYCHD</name>
<dbReference type="PATRIC" id="fig|1122247.3.peg.1336"/>
<gene>
    <name evidence="1" type="ORF">C731_1390</name>
</gene>
<keyword evidence="2" id="KW-1185">Reference proteome</keyword>
<proteinExistence type="predicted"/>
<protein>
    <submittedName>
        <fullName evidence="1">Uncharacterized protein</fullName>
    </submittedName>
</protein>
<dbReference type="AlphaFoldDB" id="K5BH69"/>
<evidence type="ECO:0000313" key="2">
    <source>
        <dbReference type="Proteomes" id="UP000006265"/>
    </source>
</evidence>